<name>A0A2I3SEH4_PANTR</name>
<dbReference type="InterPro" id="IPR013083">
    <property type="entry name" value="Znf_RING/FYVE/PHD"/>
</dbReference>
<dbReference type="Gene3D" id="3.30.40.10">
    <property type="entry name" value="Zinc/RING finger domain, C3HC4 (zinc finger)"/>
    <property type="match status" value="1"/>
</dbReference>
<reference evidence="6" key="2">
    <citation type="submission" date="2025-08" db="UniProtKB">
        <authorList>
            <consortium name="Ensembl"/>
        </authorList>
    </citation>
    <scope>IDENTIFICATION</scope>
</reference>
<proteinExistence type="predicted"/>
<dbReference type="Proteomes" id="UP000002277">
    <property type="component" value="Chromosome 16"/>
</dbReference>
<organism evidence="6 7">
    <name type="scientific">Pan troglodytes</name>
    <name type="common">Chimpanzee</name>
    <dbReference type="NCBI Taxonomy" id="9598"/>
    <lineage>
        <taxon>Eukaryota</taxon>
        <taxon>Metazoa</taxon>
        <taxon>Chordata</taxon>
        <taxon>Craniata</taxon>
        <taxon>Vertebrata</taxon>
        <taxon>Euteleostomi</taxon>
        <taxon>Mammalia</taxon>
        <taxon>Eutheria</taxon>
        <taxon>Euarchontoglires</taxon>
        <taxon>Primates</taxon>
        <taxon>Haplorrhini</taxon>
        <taxon>Catarrhini</taxon>
        <taxon>Hominidae</taxon>
        <taxon>Pan</taxon>
    </lineage>
</organism>
<keyword evidence="2 4" id="KW-0863">Zinc-finger</keyword>
<dbReference type="InterPro" id="IPR017907">
    <property type="entry name" value="Znf_RING_CS"/>
</dbReference>
<evidence type="ECO:0000256" key="4">
    <source>
        <dbReference type="PROSITE-ProRule" id="PRU00175"/>
    </source>
</evidence>
<evidence type="ECO:0000256" key="3">
    <source>
        <dbReference type="ARBA" id="ARBA00022833"/>
    </source>
</evidence>
<dbReference type="Bgee" id="ENSPTRG00000007620">
    <property type="expression patterns" value="Expressed in testis and 19 other cell types or tissues"/>
</dbReference>
<dbReference type="PROSITE" id="PS00518">
    <property type="entry name" value="ZF_RING_1"/>
    <property type="match status" value="1"/>
</dbReference>
<dbReference type="InterPro" id="IPR001841">
    <property type="entry name" value="Znf_RING"/>
</dbReference>
<feature type="domain" description="RING-type" evidence="5">
    <location>
        <begin position="20"/>
        <end position="47"/>
    </location>
</feature>
<keyword evidence="3" id="KW-0862">Zinc</keyword>
<sequence length="90" mass="9778">MGGGYDLNLFASPPDSNFVCSVCHGVLKRPARLPCSHIFCKKCILRWLARGGAGLGERAGESHLQRETSAALGRPDIAEFESWLYCLVAV</sequence>
<reference evidence="6" key="3">
    <citation type="submission" date="2025-09" db="UniProtKB">
        <authorList>
            <consortium name="Ensembl"/>
        </authorList>
    </citation>
    <scope>IDENTIFICATION</scope>
</reference>
<dbReference type="PROSITE" id="PS50089">
    <property type="entry name" value="ZF_RING_2"/>
    <property type="match status" value="1"/>
</dbReference>
<accession>A0A2I3SEH4</accession>
<evidence type="ECO:0000256" key="2">
    <source>
        <dbReference type="ARBA" id="ARBA00022771"/>
    </source>
</evidence>
<dbReference type="VGNC" id="VGNC:5909">
    <property type="gene designation" value="RNF151"/>
</dbReference>
<dbReference type="Pfam" id="PF13923">
    <property type="entry name" value="zf-C3HC4_2"/>
    <property type="match status" value="1"/>
</dbReference>
<protein>
    <submittedName>
        <fullName evidence="6">Ring finger protein 151</fullName>
    </submittedName>
</protein>
<keyword evidence="1" id="KW-0479">Metal-binding</keyword>
<evidence type="ECO:0000313" key="8">
    <source>
        <dbReference type="VGNC" id="VGNC:5909"/>
    </source>
</evidence>
<dbReference type="GeneTree" id="ENSGT00530000063647"/>
<dbReference type="SUPFAM" id="SSF57850">
    <property type="entry name" value="RING/U-box"/>
    <property type="match status" value="1"/>
</dbReference>
<dbReference type="GO" id="GO:0008270">
    <property type="term" value="F:zinc ion binding"/>
    <property type="evidence" value="ECO:0007669"/>
    <property type="project" value="UniProtKB-KW"/>
</dbReference>
<keyword evidence="7" id="KW-1185">Reference proteome</keyword>
<evidence type="ECO:0000313" key="6">
    <source>
        <dbReference type="Ensembl" id="ENSPTRP00000075426.1"/>
    </source>
</evidence>
<dbReference type="SMART" id="SM00184">
    <property type="entry name" value="RING"/>
    <property type="match status" value="1"/>
</dbReference>
<evidence type="ECO:0000256" key="1">
    <source>
        <dbReference type="ARBA" id="ARBA00022723"/>
    </source>
</evidence>
<dbReference type="EMBL" id="AACZ04061589">
    <property type="status" value="NOT_ANNOTATED_CDS"/>
    <property type="molecule type" value="Genomic_DNA"/>
</dbReference>
<dbReference type="Ensembl" id="ENSPTRT00000094665.1">
    <property type="protein sequence ID" value="ENSPTRP00000075426.1"/>
    <property type="gene ID" value="ENSPTRG00000007620.4"/>
</dbReference>
<evidence type="ECO:0000259" key="5">
    <source>
        <dbReference type="PROSITE" id="PS50089"/>
    </source>
</evidence>
<gene>
    <name evidence="6 8" type="primary">RNF151</name>
</gene>
<accession>A0A2J8INQ9</accession>
<dbReference type="AlphaFoldDB" id="A0A2I3SEH4"/>
<reference evidence="6 7" key="1">
    <citation type="journal article" date="2005" name="Nature">
        <title>Initial sequence of the chimpanzee genome and comparison with the human genome.</title>
        <authorList>
            <consortium name="Chimpanzee sequencing and analysis consortium"/>
        </authorList>
    </citation>
    <scope>NUCLEOTIDE SEQUENCE [LARGE SCALE GENOMIC DNA]</scope>
</reference>
<evidence type="ECO:0000313" key="7">
    <source>
        <dbReference type="Proteomes" id="UP000002277"/>
    </source>
</evidence>